<dbReference type="InterPro" id="IPR045584">
    <property type="entry name" value="Pilin-like"/>
</dbReference>
<dbReference type="InterPro" id="IPR012902">
    <property type="entry name" value="N_methyl_site"/>
</dbReference>
<evidence type="ECO:0008006" key="3">
    <source>
        <dbReference type="Google" id="ProtNLM"/>
    </source>
</evidence>
<dbReference type="PANTHER" id="PTHR30093">
    <property type="entry name" value="GENERAL SECRETION PATHWAY PROTEIN G"/>
    <property type="match status" value="1"/>
</dbReference>
<feature type="transmembrane region" description="Helical" evidence="1">
    <location>
        <begin position="29"/>
        <end position="50"/>
    </location>
</feature>
<dbReference type="PROSITE" id="PS00409">
    <property type="entry name" value="PROKAR_NTER_METHYL"/>
    <property type="match status" value="1"/>
</dbReference>
<dbReference type="Gene3D" id="3.30.700.10">
    <property type="entry name" value="Glycoprotein, Type 4 Pilin"/>
    <property type="match status" value="1"/>
</dbReference>
<dbReference type="SUPFAM" id="SSF54523">
    <property type="entry name" value="Pili subunits"/>
    <property type="match status" value="1"/>
</dbReference>
<reference evidence="2" key="1">
    <citation type="submission" date="2018-05" db="EMBL/GenBank/DDBJ databases">
        <authorList>
            <person name="Lanie J.A."/>
            <person name="Ng W.-L."/>
            <person name="Kazmierczak K.M."/>
            <person name="Andrzejewski T.M."/>
            <person name="Davidsen T.M."/>
            <person name="Wayne K.J."/>
            <person name="Tettelin H."/>
            <person name="Glass J.I."/>
            <person name="Rusch D."/>
            <person name="Podicherti R."/>
            <person name="Tsui H.-C.T."/>
            <person name="Winkler M.E."/>
        </authorList>
    </citation>
    <scope>NUCLEOTIDE SEQUENCE</scope>
</reference>
<protein>
    <recommendedName>
        <fullName evidence="3">Type II secretion system protein GspG C-terminal domain-containing protein</fullName>
    </recommendedName>
</protein>
<name>A0A382YYE7_9ZZZZ</name>
<sequence>MPPFCYQTAALDRMKTLNKMKIKQMRASGFTLVEIMIVVAIIGMLIAVAVPNFSKMRKDAQKTACHVQLKQIDGNKEMWATQEKRADGDTPSEAQIGEYISDGMPSCPGGGTYTLGAVGQKATCTTHGTMGQD</sequence>
<dbReference type="NCBIfam" id="TIGR02532">
    <property type="entry name" value="IV_pilin_GFxxxE"/>
    <property type="match status" value="1"/>
</dbReference>
<dbReference type="Pfam" id="PF07963">
    <property type="entry name" value="N_methyl"/>
    <property type="match status" value="1"/>
</dbReference>
<gene>
    <name evidence="2" type="ORF">METZ01_LOCUS440719</name>
</gene>
<dbReference type="AlphaFoldDB" id="A0A382YYE7"/>
<evidence type="ECO:0000313" key="2">
    <source>
        <dbReference type="EMBL" id="SVD87865.1"/>
    </source>
</evidence>
<keyword evidence="1" id="KW-1133">Transmembrane helix</keyword>
<dbReference type="EMBL" id="UINC01179263">
    <property type="protein sequence ID" value="SVD87865.1"/>
    <property type="molecule type" value="Genomic_DNA"/>
</dbReference>
<evidence type="ECO:0000256" key="1">
    <source>
        <dbReference type="SAM" id="Phobius"/>
    </source>
</evidence>
<proteinExistence type="predicted"/>
<keyword evidence="1" id="KW-0812">Transmembrane</keyword>
<keyword evidence="1" id="KW-0472">Membrane</keyword>
<organism evidence="2">
    <name type="scientific">marine metagenome</name>
    <dbReference type="NCBI Taxonomy" id="408172"/>
    <lineage>
        <taxon>unclassified sequences</taxon>
        <taxon>metagenomes</taxon>
        <taxon>ecological metagenomes</taxon>
    </lineage>
</organism>
<accession>A0A382YYE7</accession>